<dbReference type="AlphaFoldDB" id="A0A199VVY4"/>
<dbReference type="STRING" id="4615.A0A199VVY4"/>
<comment type="caution">
    <text evidence="3">The sequence shown here is derived from an EMBL/GenBank/DDBJ whole genome shotgun (WGS) entry which is preliminary data.</text>
</comment>
<dbReference type="EMBL" id="LSRQ01000735">
    <property type="protein sequence ID" value="OAY81096.1"/>
    <property type="molecule type" value="Genomic_DNA"/>
</dbReference>
<keyword evidence="2" id="KW-1133">Transmembrane helix</keyword>
<protein>
    <submittedName>
        <fullName evidence="3">Uncharacterized protein</fullName>
    </submittedName>
</protein>
<reference evidence="3 4" key="1">
    <citation type="journal article" date="2016" name="DNA Res.">
        <title>The draft genome of MD-2 pineapple using hybrid error correction of long reads.</title>
        <authorList>
            <person name="Redwan R.M."/>
            <person name="Saidin A."/>
            <person name="Kumar S.V."/>
        </authorList>
    </citation>
    <scope>NUCLEOTIDE SEQUENCE [LARGE SCALE GENOMIC DNA]</scope>
    <source>
        <strain evidence="4">cv. MD2</strain>
        <tissue evidence="3">Leaf</tissue>
    </source>
</reference>
<feature type="transmembrane region" description="Helical" evidence="2">
    <location>
        <begin position="159"/>
        <end position="182"/>
    </location>
</feature>
<evidence type="ECO:0000313" key="4">
    <source>
        <dbReference type="Proteomes" id="UP000092600"/>
    </source>
</evidence>
<dbReference type="PANTHER" id="PTHR33115:SF50">
    <property type="entry name" value="ARM REPEAT SUPERFAMILY PROTEIN"/>
    <property type="match status" value="1"/>
</dbReference>
<evidence type="ECO:0000256" key="2">
    <source>
        <dbReference type="SAM" id="Phobius"/>
    </source>
</evidence>
<feature type="region of interest" description="Disordered" evidence="1">
    <location>
        <begin position="101"/>
        <end position="137"/>
    </location>
</feature>
<keyword evidence="2" id="KW-0472">Membrane</keyword>
<feature type="region of interest" description="Disordered" evidence="1">
    <location>
        <begin position="1"/>
        <end position="23"/>
    </location>
</feature>
<dbReference type="InterPro" id="IPR016024">
    <property type="entry name" value="ARM-type_fold"/>
</dbReference>
<dbReference type="Gene3D" id="1.25.10.10">
    <property type="entry name" value="Leucine-rich Repeat Variant"/>
    <property type="match status" value="2"/>
</dbReference>
<dbReference type="SUPFAM" id="SSF48371">
    <property type="entry name" value="ARM repeat"/>
    <property type="match status" value="1"/>
</dbReference>
<gene>
    <name evidence="3" type="ORF">ACMD2_26985</name>
</gene>
<accession>A0A199VVY4</accession>
<evidence type="ECO:0000256" key="1">
    <source>
        <dbReference type="SAM" id="MobiDB-lite"/>
    </source>
</evidence>
<evidence type="ECO:0000313" key="3">
    <source>
        <dbReference type="EMBL" id="OAY81096.1"/>
    </source>
</evidence>
<sequence length="855" mass="94472">MAETSNDQELAERGGAGGGAGDAVAELAAPDEFVEVVLDVKDDRVDIAGVLRPVASTWGDQYRRGRVTEELRRLASASRPARRLDRAGSILDVIEHPNDWGATYSDRESDRNGRRRKKKRSGGGGGYDDSDDDDAAASAAAPERELTRFALRIAILEKAASGVGTLAFVWATVVLLGGFAVLLQPKDFYFVTAIVLIEGTRVFTRNHELDSGFFFRATKAVFEPCSVSGNVGWILTSLQLLSATACAALSAMRLVEQHYGDVDQDATKRNRAPALDIFYGLALAQALLFLIEKAYWHWKISYGQLLEQTRRACGFGASGIVSLRRFFHNAYWKCISGSVFDALDMDLTSFALALVNSESRGERLIGARVLHSYVKHELYADDTVDRIVTSAQTVRRLVAMLGWKSPADVEIRLHAATVVARLAGDKRRVLRVIGIPGAMQSIASLLHAGKREDDHDETYYAFNLLGLNILKHLSHDVDNCRQIRNTRGVLPKIIEFTRTSPSLLQDEWVPVVWITLVKRSLKVVMRLVSTAGKTGRLLRKEISDNIFAVINIRDILRYGKNHPALSMLGIEILTGLAMEKAARRKIGSTGQVIELLLSNFLSPEGRGVQAKIVVEAGDALAMLTTESKSNCAEILKGSEEVVTQIVSLLDEDAFRVSASKLLRNLCMYAGSEFCNRLRVIRAALPPVLEAIMIEEGKLLEVSIDLSVEICKLIGPEDYAKEVDKLDIKAIELANKLAQILRKHDSPTVKLPRIRRSVIEQAIWLMKSDNKYSDLFKVCGMAKEMEYVAQTTSELESFMLFSGSVGVNKYRKSMASLVQTAIGLMGVPQEVNEIKIITKLFRPPTVYEDLTNSAIR</sequence>
<name>A0A199VVY4_ANACO</name>
<organism evidence="3 4">
    <name type="scientific">Ananas comosus</name>
    <name type="common">Pineapple</name>
    <name type="synonym">Ananas ananas</name>
    <dbReference type="NCBI Taxonomy" id="4615"/>
    <lineage>
        <taxon>Eukaryota</taxon>
        <taxon>Viridiplantae</taxon>
        <taxon>Streptophyta</taxon>
        <taxon>Embryophyta</taxon>
        <taxon>Tracheophyta</taxon>
        <taxon>Spermatophyta</taxon>
        <taxon>Magnoliopsida</taxon>
        <taxon>Liliopsida</taxon>
        <taxon>Poales</taxon>
        <taxon>Bromeliaceae</taxon>
        <taxon>Bromelioideae</taxon>
        <taxon>Ananas</taxon>
    </lineage>
</organism>
<dbReference type="InterPro" id="IPR011989">
    <property type="entry name" value="ARM-like"/>
</dbReference>
<dbReference type="PANTHER" id="PTHR33115">
    <property type="entry name" value="ARM REPEAT SUPERFAMILY PROTEIN"/>
    <property type="match status" value="1"/>
</dbReference>
<dbReference type="Proteomes" id="UP000092600">
    <property type="component" value="Unassembled WGS sequence"/>
</dbReference>
<keyword evidence="2" id="KW-0812">Transmembrane</keyword>
<proteinExistence type="predicted"/>